<feature type="compositionally biased region" description="Low complexity" evidence="15">
    <location>
        <begin position="823"/>
        <end position="835"/>
    </location>
</feature>
<evidence type="ECO:0000256" key="10">
    <source>
        <dbReference type="ARBA" id="ARBA00022842"/>
    </source>
</evidence>
<dbReference type="InterPro" id="IPR035979">
    <property type="entry name" value="RBD_domain_sf"/>
</dbReference>
<dbReference type="InterPro" id="IPR012677">
    <property type="entry name" value="Nucleotide-bd_a/b_plait_sf"/>
</dbReference>
<evidence type="ECO:0000313" key="18">
    <source>
        <dbReference type="RefSeq" id="XP_067170926.1"/>
    </source>
</evidence>
<evidence type="ECO:0000259" key="16">
    <source>
        <dbReference type="PROSITE" id="PS50102"/>
    </source>
</evidence>
<keyword evidence="7" id="KW-0479">Metal-binding</keyword>
<keyword evidence="6" id="KW-0548">Nucleotidyltransferase</keyword>
<dbReference type="GeneID" id="136995094"/>
<comment type="catalytic activity">
    <reaction evidence="13">
        <text>RNA(n) + UTP = RNA(n)-3'-uridine ribonucleotide + diphosphate</text>
        <dbReference type="Rhea" id="RHEA:14785"/>
        <dbReference type="Rhea" id="RHEA-COMP:14527"/>
        <dbReference type="Rhea" id="RHEA-COMP:17348"/>
        <dbReference type="ChEBI" id="CHEBI:33019"/>
        <dbReference type="ChEBI" id="CHEBI:46398"/>
        <dbReference type="ChEBI" id="CHEBI:140395"/>
        <dbReference type="ChEBI" id="CHEBI:173116"/>
        <dbReference type="EC" id="2.7.7.52"/>
    </reaction>
</comment>
<dbReference type="Gene3D" id="1.10.1410.10">
    <property type="match status" value="1"/>
</dbReference>
<dbReference type="InterPro" id="IPR043519">
    <property type="entry name" value="NT_sf"/>
</dbReference>
<evidence type="ECO:0000256" key="7">
    <source>
        <dbReference type="ARBA" id="ARBA00022723"/>
    </source>
</evidence>
<dbReference type="Gene3D" id="3.30.70.330">
    <property type="match status" value="1"/>
</dbReference>
<dbReference type="Proteomes" id="UP001652627">
    <property type="component" value="Chromosome 37"/>
</dbReference>
<name>A0ABM4G163_9AVES</name>
<dbReference type="SMART" id="SM00360">
    <property type="entry name" value="RRM"/>
    <property type="match status" value="1"/>
</dbReference>
<dbReference type="Gene3D" id="3.30.460.10">
    <property type="entry name" value="Beta Polymerase, domain 2"/>
    <property type="match status" value="1"/>
</dbReference>
<comment type="cofactor">
    <cofactor evidence="1">
        <name>Mn(2+)</name>
        <dbReference type="ChEBI" id="CHEBI:29035"/>
    </cofactor>
</comment>
<keyword evidence="14" id="KW-0694">RNA-binding</keyword>
<feature type="domain" description="RRM" evidence="16">
    <location>
        <begin position="168"/>
        <end position="240"/>
    </location>
</feature>
<proteinExistence type="predicted"/>
<evidence type="ECO:0000256" key="13">
    <source>
        <dbReference type="ARBA" id="ARBA00049105"/>
    </source>
</evidence>
<dbReference type="InterPro" id="IPR013087">
    <property type="entry name" value="Znf_C2H2_type"/>
</dbReference>
<evidence type="ECO:0000256" key="12">
    <source>
        <dbReference type="ARBA" id="ARBA00033036"/>
    </source>
</evidence>
<organism evidence="17 18">
    <name type="scientific">Apteryx mantelli</name>
    <name type="common">North Island brown kiwi</name>
    <dbReference type="NCBI Taxonomy" id="2696672"/>
    <lineage>
        <taxon>Eukaryota</taxon>
        <taxon>Metazoa</taxon>
        <taxon>Chordata</taxon>
        <taxon>Craniata</taxon>
        <taxon>Vertebrata</taxon>
        <taxon>Euteleostomi</taxon>
        <taxon>Archelosauria</taxon>
        <taxon>Archosauria</taxon>
        <taxon>Dinosauria</taxon>
        <taxon>Saurischia</taxon>
        <taxon>Theropoda</taxon>
        <taxon>Coelurosauria</taxon>
        <taxon>Aves</taxon>
        <taxon>Palaeognathae</taxon>
        <taxon>Apterygiformes</taxon>
        <taxon>Apterygidae</taxon>
        <taxon>Apteryx</taxon>
    </lineage>
</organism>
<evidence type="ECO:0000256" key="4">
    <source>
        <dbReference type="ARBA" id="ARBA00021679"/>
    </source>
</evidence>
<evidence type="ECO:0000256" key="5">
    <source>
        <dbReference type="ARBA" id="ARBA00022679"/>
    </source>
</evidence>
<accession>A0ABM4G163</accession>
<dbReference type="Pfam" id="PF12874">
    <property type="entry name" value="zf-met"/>
    <property type="match status" value="1"/>
</dbReference>
<feature type="region of interest" description="Disordered" evidence="15">
    <location>
        <begin position="730"/>
        <end position="884"/>
    </location>
</feature>
<keyword evidence="9" id="KW-0067">ATP-binding</keyword>
<dbReference type="PANTHER" id="PTHR12271:SF127">
    <property type="entry name" value="SPECKLE TARGETED PIP5K1A-REGULATED POLY(A) POLYMERASE"/>
    <property type="match status" value="1"/>
</dbReference>
<gene>
    <name evidence="18" type="primary">TUT1</name>
</gene>
<feature type="compositionally biased region" description="Acidic residues" evidence="15">
    <location>
        <begin position="28"/>
        <end position="90"/>
    </location>
</feature>
<dbReference type="Pfam" id="PF22600">
    <property type="entry name" value="MTPAP-like_central"/>
    <property type="match status" value="1"/>
</dbReference>
<dbReference type="InterPro" id="IPR054708">
    <property type="entry name" value="MTPAP-like_central"/>
</dbReference>
<evidence type="ECO:0000256" key="8">
    <source>
        <dbReference type="ARBA" id="ARBA00022741"/>
    </source>
</evidence>
<dbReference type="SUPFAM" id="SSF81631">
    <property type="entry name" value="PAP/OAS1 substrate-binding domain"/>
    <property type="match status" value="1"/>
</dbReference>
<keyword evidence="17" id="KW-1185">Reference proteome</keyword>
<comment type="cofactor">
    <cofactor evidence="2">
        <name>Mg(2+)</name>
        <dbReference type="ChEBI" id="CHEBI:18420"/>
    </cofactor>
</comment>
<dbReference type="InterPro" id="IPR002058">
    <property type="entry name" value="PAP_assoc"/>
</dbReference>
<dbReference type="SUPFAM" id="SSF54928">
    <property type="entry name" value="RNA-binding domain, RBD"/>
    <property type="match status" value="1"/>
</dbReference>
<evidence type="ECO:0000256" key="1">
    <source>
        <dbReference type="ARBA" id="ARBA00001936"/>
    </source>
</evidence>
<evidence type="ECO:0000256" key="15">
    <source>
        <dbReference type="SAM" id="MobiDB-lite"/>
    </source>
</evidence>
<evidence type="ECO:0000256" key="6">
    <source>
        <dbReference type="ARBA" id="ARBA00022695"/>
    </source>
</evidence>
<dbReference type="InterPro" id="IPR000504">
    <property type="entry name" value="RRM_dom"/>
</dbReference>
<keyword evidence="10" id="KW-0460">Magnesium</keyword>
<evidence type="ECO:0000256" key="14">
    <source>
        <dbReference type="PROSITE-ProRule" id="PRU00176"/>
    </source>
</evidence>
<dbReference type="SUPFAM" id="SSF81301">
    <property type="entry name" value="Nucleotidyltransferase"/>
    <property type="match status" value="1"/>
</dbReference>
<sequence>MEREAEETGPGREGEGDRGPEMGPGPDLDLDPDQGLETDSDPDLDPDPDPGPETGLDPDTDLEMGLDSDPDSDPDSDSDPDMDQGAETDADPDRELAPELDLDLELDSDADPEADAALDVEALPRGGFRCRLCRVVAANRPSLAEHLRGRKHRRLRGLRAERSAQARRSLFVSGFPRGTAAPALARYFGAFGDVAAVVMDKEKGAYAIVELREAAARARALARPRHSLGGRRLRVRPRRHEPFAAAAAPAPGTRREQLGPAALARDLCQAADVDAQMSRLVELFELSEGERRLRHLLVALFQEVFSEFFPGCAVLPFGSSVNGFDVHGCDLDLFLDLERAKSIRAQARGAPAADAGSSDSDDSLLGDVELAAAPAVLELVAAVLRRCVPGVRRVRAVPAARRPVVKFCHKESGLLGDVSIDNRLALRNTAFLRLCAEADGRVRPLIYALRYWAKQQGLAGSPSGGGPLLTNYALTLLALFFLQTRSPPVLPSLAQLRELAGRWAAAVCPARPGRSPSLRPPSLCPGDEDCSVVEGWDCSFPQDAASLGSSANAESPGSLLAEFFRLFGDFDFAGRVISLREGRALPLPSALLLEAGGRLKLGPFNLQDPFELSHNVAANVTEKTAARFGRCCRDAAKHCCSPCYRRASGKGEAWGLVRLFQPGALEPAGPAAGVFLITIPFGATALLPACRQQLCQVPAFRRRWFREACAAIAFVLGHVLKCSCVEIPEQQGAPGEASGPQGAAPEEPGSGELPAAPSNPPEPPVDEPLADKLHPAEQPAAPSNPLEMPSDEPSPSKQLAAPSDPPEMPSDELPPSEQPAAPSDPLEMPLDELPPSEQPVAPSDSPEPLADEPAAGSKRPLPEEPEGAEGPGGKRRRAGGPEGEAVSWSCAVWHRVWTGRRRVRRQLRQPGAALAAGPQWDGGALELETRVSEAIVEQAGAQRPPEPLLRFEAGAWAGGAAPELWALLRLAPAPSAGQLFHDFFHFLRSFLPAMVERRLARLDWGASAAPAD</sequence>
<feature type="compositionally biased region" description="Basic and acidic residues" evidence="15">
    <location>
        <begin position="9"/>
        <end position="20"/>
    </location>
</feature>
<dbReference type="PROSITE" id="PS50102">
    <property type="entry name" value="RRM"/>
    <property type="match status" value="1"/>
</dbReference>
<reference evidence="18" key="1">
    <citation type="submission" date="2025-08" db="UniProtKB">
        <authorList>
            <consortium name="RefSeq"/>
        </authorList>
    </citation>
    <scope>IDENTIFICATION</scope>
    <source>
        <tissue evidence="18">Blood</tissue>
    </source>
</reference>
<evidence type="ECO:0000256" key="2">
    <source>
        <dbReference type="ARBA" id="ARBA00001946"/>
    </source>
</evidence>
<dbReference type="Pfam" id="PF03828">
    <property type="entry name" value="PAP_assoc"/>
    <property type="match status" value="1"/>
</dbReference>
<evidence type="ECO:0000313" key="17">
    <source>
        <dbReference type="Proteomes" id="UP001652627"/>
    </source>
</evidence>
<protein>
    <recommendedName>
        <fullName evidence="4">Speckle targeted PIP5K1A-regulated poly(A) polymerase</fullName>
        <ecNumber evidence="3">2.7.7.52</ecNumber>
    </recommendedName>
    <alternativeName>
        <fullName evidence="11">RNA-binding motif protein 21</fullName>
    </alternativeName>
    <alternativeName>
        <fullName evidence="12">U6 snRNA-specific terminal uridylyltransferase 1</fullName>
    </alternativeName>
</protein>
<keyword evidence="5" id="KW-0808">Transferase</keyword>
<keyword evidence="8" id="KW-0547">Nucleotide-binding</keyword>
<dbReference type="EC" id="2.7.7.52" evidence="3"/>
<feature type="region of interest" description="Disordered" evidence="15">
    <location>
        <begin position="1"/>
        <end position="95"/>
    </location>
</feature>
<dbReference type="PANTHER" id="PTHR12271">
    <property type="entry name" value="POLY A POLYMERASE CID PAP -RELATED"/>
    <property type="match status" value="1"/>
</dbReference>
<dbReference type="RefSeq" id="XP_067170926.1">
    <property type="nucleotide sequence ID" value="XM_067314825.1"/>
</dbReference>
<evidence type="ECO:0000256" key="3">
    <source>
        <dbReference type="ARBA" id="ARBA00012472"/>
    </source>
</evidence>
<dbReference type="CDD" id="cd05402">
    <property type="entry name" value="NT_PAP_TUTase"/>
    <property type="match status" value="1"/>
</dbReference>
<evidence type="ECO:0000256" key="11">
    <source>
        <dbReference type="ARBA" id="ARBA00030790"/>
    </source>
</evidence>
<evidence type="ECO:0000256" key="9">
    <source>
        <dbReference type="ARBA" id="ARBA00022840"/>
    </source>
</evidence>